<dbReference type="InterPro" id="IPR058625">
    <property type="entry name" value="MdtA-like_BSH"/>
</dbReference>
<sequence length="350" mass="35889">MRTQRAWLISGLLSVALSVAGGCSKAARDGAADAPPLPAEAFVIQEVDAPDLRLVEAILTNRDVGDARARIGGRVSRLLVSDGDVVKKGQLVAVVSDERVDAEAKAAASSVGAATANAERAAQDLVRAEKLYAAQAIARSAIEAARAEATSAQAGMNAAKAQALAAQALKEQGNITSPADGKVTRASVPQGAIVMPGEVVVAISTGVPVLRLDLPESEGRTLRQGQELRIVEGAAGSGVRTAIVRQVYPAVTRGRVTADLDAPGLGEGLIGARIRIAAPLGARRAIVIPGKMIVTRFGADYVRLKRAGGSIIEAPVQRGGDTPTDAIPDGIEILSGLRAGDEILPPEPQS</sequence>
<dbReference type="PANTHER" id="PTHR30469">
    <property type="entry name" value="MULTIDRUG RESISTANCE PROTEIN MDTA"/>
    <property type="match status" value="1"/>
</dbReference>
<organism evidence="2">
    <name type="scientific">metagenome</name>
    <dbReference type="NCBI Taxonomy" id="256318"/>
    <lineage>
        <taxon>unclassified sequences</taxon>
        <taxon>metagenomes</taxon>
    </lineage>
</organism>
<evidence type="ECO:0000259" key="1">
    <source>
        <dbReference type="Pfam" id="PF25917"/>
    </source>
</evidence>
<dbReference type="PROSITE" id="PS51257">
    <property type="entry name" value="PROKAR_LIPOPROTEIN"/>
    <property type="match status" value="1"/>
</dbReference>
<dbReference type="NCBIfam" id="TIGR01730">
    <property type="entry name" value="RND_mfp"/>
    <property type="match status" value="1"/>
</dbReference>
<dbReference type="SUPFAM" id="SSF111369">
    <property type="entry name" value="HlyD-like secretion proteins"/>
    <property type="match status" value="1"/>
</dbReference>
<protein>
    <recommendedName>
        <fullName evidence="1">Multidrug resistance protein MdtA-like barrel-sandwich hybrid domain-containing protein</fullName>
    </recommendedName>
</protein>
<dbReference type="Gene3D" id="2.40.50.100">
    <property type="match status" value="1"/>
</dbReference>
<dbReference type="GO" id="GO:0015562">
    <property type="term" value="F:efflux transmembrane transporter activity"/>
    <property type="evidence" value="ECO:0007669"/>
    <property type="project" value="TreeGrafter"/>
</dbReference>
<dbReference type="EMBL" id="UIDG01000001">
    <property type="protein sequence ID" value="SUS03352.1"/>
    <property type="molecule type" value="Genomic_DNA"/>
</dbReference>
<feature type="domain" description="Multidrug resistance protein MdtA-like barrel-sandwich hybrid" evidence="1">
    <location>
        <begin position="66"/>
        <end position="199"/>
    </location>
</feature>
<dbReference type="Gene3D" id="1.10.287.470">
    <property type="entry name" value="Helix hairpin bin"/>
    <property type="match status" value="1"/>
</dbReference>
<name>A0A380T8D4_9ZZZZ</name>
<dbReference type="Pfam" id="PF25917">
    <property type="entry name" value="BSH_RND"/>
    <property type="match status" value="1"/>
</dbReference>
<dbReference type="GO" id="GO:1990281">
    <property type="term" value="C:efflux pump complex"/>
    <property type="evidence" value="ECO:0007669"/>
    <property type="project" value="TreeGrafter"/>
</dbReference>
<dbReference type="AlphaFoldDB" id="A0A380T8D4"/>
<proteinExistence type="predicted"/>
<dbReference type="InterPro" id="IPR006143">
    <property type="entry name" value="RND_pump_MFP"/>
</dbReference>
<evidence type="ECO:0000313" key="2">
    <source>
        <dbReference type="EMBL" id="SUS03352.1"/>
    </source>
</evidence>
<reference evidence="2" key="1">
    <citation type="submission" date="2018-07" db="EMBL/GenBank/DDBJ databases">
        <authorList>
            <person name="Quirk P.G."/>
            <person name="Krulwich T.A."/>
        </authorList>
    </citation>
    <scope>NUCLEOTIDE SEQUENCE</scope>
</reference>
<accession>A0A380T8D4</accession>
<dbReference type="PANTHER" id="PTHR30469:SF38">
    <property type="entry name" value="HLYD FAMILY SECRETION PROTEIN"/>
    <property type="match status" value="1"/>
</dbReference>
<dbReference type="Gene3D" id="2.40.30.170">
    <property type="match status" value="1"/>
</dbReference>
<gene>
    <name evidence="2" type="ORF">DF3PB_10104</name>
</gene>